<protein>
    <recommendedName>
        <fullName evidence="1">non-specific serine/threonine protein kinase</fullName>
        <ecNumber evidence="1">2.7.11.1</ecNumber>
    </recommendedName>
</protein>
<keyword evidence="11" id="KW-0472">Membrane</keyword>
<dbReference type="PANTHER" id="PTHR24363">
    <property type="entry name" value="SERINE/THREONINE PROTEIN KINASE"/>
    <property type="match status" value="1"/>
</dbReference>
<dbReference type="AlphaFoldDB" id="A0A1Z4LM40"/>
<keyword evidence="14" id="KW-1185">Reference proteome</keyword>
<comment type="catalytic activity">
    <reaction evidence="8">
        <text>L-seryl-[protein] + ATP = O-phospho-L-seryl-[protein] + ADP + H(+)</text>
        <dbReference type="Rhea" id="RHEA:17989"/>
        <dbReference type="Rhea" id="RHEA-COMP:9863"/>
        <dbReference type="Rhea" id="RHEA-COMP:11604"/>
        <dbReference type="ChEBI" id="CHEBI:15378"/>
        <dbReference type="ChEBI" id="CHEBI:29999"/>
        <dbReference type="ChEBI" id="CHEBI:30616"/>
        <dbReference type="ChEBI" id="CHEBI:83421"/>
        <dbReference type="ChEBI" id="CHEBI:456216"/>
        <dbReference type="EC" id="2.7.11.1"/>
    </reaction>
</comment>
<feature type="binding site" evidence="9">
    <location>
        <position position="67"/>
    </location>
    <ligand>
        <name>ATP</name>
        <dbReference type="ChEBI" id="CHEBI:30616"/>
    </ligand>
</feature>
<dbReference type="EMBL" id="AP018227">
    <property type="protein sequence ID" value="BAY82302.1"/>
    <property type="molecule type" value="Genomic_DNA"/>
</dbReference>
<evidence type="ECO:0000256" key="1">
    <source>
        <dbReference type="ARBA" id="ARBA00012513"/>
    </source>
</evidence>
<proteinExistence type="predicted"/>
<dbReference type="PANTHER" id="PTHR24363:SF0">
    <property type="entry name" value="SERINE_THREONINE KINASE LIKE DOMAIN CONTAINING 1"/>
    <property type="match status" value="1"/>
</dbReference>
<dbReference type="EC" id="2.7.11.1" evidence="1"/>
<dbReference type="PROSITE" id="PS50011">
    <property type="entry name" value="PROTEIN_KINASE_DOM"/>
    <property type="match status" value="1"/>
</dbReference>
<evidence type="ECO:0000256" key="6">
    <source>
        <dbReference type="ARBA" id="ARBA00022840"/>
    </source>
</evidence>
<name>A0A1Z4LM40_9CYAN</name>
<feature type="region of interest" description="Disordered" evidence="10">
    <location>
        <begin position="298"/>
        <end position="319"/>
    </location>
</feature>
<keyword evidence="5 13" id="KW-0418">Kinase</keyword>
<evidence type="ECO:0000256" key="11">
    <source>
        <dbReference type="SAM" id="Phobius"/>
    </source>
</evidence>
<evidence type="ECO:0000256" key="3">
    <source>
        <dbReference type="ARBA" id="ARBA00022679"/>
    </source>
</evidence>
<dbReference type="CDD" id="cd14014">
    <property type="entry name" value="STKc_PknB_like"/>
    <property type="match status" value="1"/>
</dbReference>
<evidence type="ECO:0000256" key="2">
    <source>
        <dbReference type="ARBA" id="ARBA00022527"/>
    </source>
</evidence>
<dbReference type="OrthoDB" id="507628at2"/>
<dbReference type="GO" id="GO:0005524">
    <property type="term" value="F:ATP binding"/>
    <property type="evidence" value="ECO:0007669"/>
    <property type="project" value="UniProtKB-UniRule"/>
</dbReference>
<dbReference type="Pfam" id="PF00069">
    <property type="entry name" value="Pkinase"/>
    <property type="match status" value="1"/>
</dbReference>
<feature type="transmembrane region" description="Helical" evidence="11">
    <location>
        <begin position="358"/>
        <end position="379"/>
    </location>
</feature>
<evidence type="ECO:0000256" key="4">
    <source>
        <dbReference type="ARBA" id="ARBA00022741"/>
    </source>
</evidence>
<evidence type="ECO:0000256" key="5">
    <source>
        <dbReference type="ARBA" id="ARBA00022777"/>
    </source>
</evidence>
<sequence length="569" mass="64823">MQVYCTRNHTNSSNHRFCTLCGEPLPLPSGEVINDRYKIVRQLGQGGFGRTYLAEDIQQSHQKCVLKEFAPQVEEDKDLQKAKELFEREASVLKQLQHQQIPRLHSSLQVKLRNKDFFFLIQDYIEGENYQDLVEKRLNEGRYFSEEEVSNFLKQILPVLHYIHSKDVVHRDISPDNLVSRTSDNLPVLIDFGGVKQLPASQGLWYTQLPGNRTLLGKKGYAPEEQLRQGKAFHSSDLYSLGVTALVLLTGEEPQQLYDSYQGKWRWGEKIRVSPNFEAVLKKMVAYKPNDRYQSSQQVLKDLQSSTPPSTPAPTLNPNVSKLHTAIVSPGRKVATQFHNKTNALANTIHLPIWLRPFFVSLVSTSVVVLVFSGTWAVISGVINAVTSFSLPSLSLPQLPSIELPSLPGSDGNSEEGLSRRESNNIQKIVRQRQKLKIQELFFNRTVNGLFYTQNPEARGRTLTASSEDEALRKKWYRIAQDLLDNLEKANLSTQTRQKLGSYTGQDYENWQQQIQAGDLGNYTVEDLNRDINRKFDRLFPGERQGNLNQQTFGQIWYALANEEVASNK</sequence>
<evidence type="ECO:0000313" key="13">
    <source>
        <dbReference type="EMBL" id="BAY82302.1"/>
    </source>
</evidence>
<dbReference type="SUPFAM" id="SSF56112">
    <property type="entry name" value="Protein kinase-like (PK-like)"/>
    <property type="match status" value="1"/>
</dbReference>
<evidence type="ECO:0000313" key="14">
    <source>
        <dbReference type="Proteomes" id="UP000218418"/>
    </source>
</evidence>
<feature type="domain" description="Protein kinase" evidence="12">
    <location>
        <begin position="37"/>
        <end position="316"/>
    </location>
</feature>
<evidence type="ECO:0000256" key="7">
    <source>
        <dbReference type="ARBA" id="ARBA00047899"/>
    </source>
</evidence>
<evidence type="ECO:0000256" key="9">
    <source>
        <dbReference type="PROSITE-ProRule" id="PRU10141"/>
    </source>
</evidence>
<organism evidence="13 14">
    <name type="scientific">Calothrix parasitica NIES-267</name>
    <dbReference type="NCBI Taxonomy" id="1973488"/>
    <lineage>
        <taxon>Bacteria</taxon>
        <taxon>Bacillati</taxon>
        <taxon>Cyanobacteriota</taxon>
        <taxon>Cyanophyceae</taxon>
        <taxon>Nostocales</taxon>
        <taxon>Calotrichaceae</taxon>
        <taxon>Calothrix</taxon>
    </lineage>
</organism>
<dbReference type="Proteomes" id="UP000218418">
    <property type="component" value="Chromosome"/>
</dbReference>
<keyword evidence="4 9" id="KW-0547">Nucleotide-binding</keyword>
<dbReference type="Gene3D" id="1.10.510.10">
    <property type="entry name" value="Transferase(Phosphotransferase) domain 1"/>
    <property type="match status" value="1"/>
</dbReference>
<evidence type="ECO:0000259" key="12">
    <source>
        <dbReference type="PROSITE" id="PS50011"/>
    </source>
</evidence>
<keyword evidence="2 13" id="KW-0723">Serine/threonine-protein kinase</keyword>
<accession>A0A1Z4LM40</accession>
<keyword evidence="3" id="KW-0808">Transferase</keyword>
<evidence type="ECO:0000256" key="8">
    <source>
        <dbReference type="ARBA" id="ARBA00048679"/>
    </source>
</evidence>
<comment type="catalytic activity">
    <reaction evidence="7">
        <text>L-threonyl-[protein] + ATP = O-phospho-L-threonyl-[protein] + ADP + H(+)</text>
        <dbReference type="Rhea" id="RHEA:46608"/>
        <dbReference type="Rhea" id="RHEA-COMP:11060"/>
        <dbReference type="Rhea" id="RHEA-COMP:11605"/>
        <dbReference type="ChEBI" id="CHEBI:15378"/>
        <dbReference type="ChEBI" id="CHEBI:30013"/>
        <dbReference type="ChEBI" id="CHEBI:30616"/>
        <dbReference type="ChEBI" id="CHEBI:61977"/>
        <dbReference type="ChEBI" id="CHEBI:456216"/>
        <dbReference type="EC" id="2.7.11.1"/>
    </reaction>
</comment>
<keyword evidence="11" id="KW-1133">Transmembrane helix</keyword>
<evidence type="ECO:0000256" key="10">
    <source>
        <dbReference type="SAM" id="MobiDB-lite"/>
    </source>
</evidence>
<dbReference type="InterPro" id="IPR000719">
    <property type="entry name" value="Prot_kinase_dom"/>
</dbReference>
<keyword evidence="6 9" id="KW-0067">ATP-binding</keyword>
<keyword evidence="11" id="KW-0812">Transmembrane</keyword>
<gene>
    <name evidence="13" type="ORF">NIES267_17810</name>
</gene>
<dbReference type="GO" id="GO:0004674">
    <property type="term" value="F:protein serine/threonine kinase activity"/>
    <property type="evidence" value="ECO:0007669"/>
    <property type="project" value="UniProtKB-KW"/>
</dbReference>
<reference evidence="13 14" key="1">
    <citation type="submission" date="2017-06" db="EMBL/GenBank/DDBJ databases">
        <title>Genome sequencing of cyanobaciteial culture collection at National Institute for Environmental Studies (NIES).</title>
        <authorList>
            <person name="Hirose Y."/>
            <person name="Shimura Y."/>
            <person name="Fujisawa T."/>
            <person name="Nakamura Y."/>
            <person name="Kawachi M."/>
        </authorList>
    </citation>
    <scope>NUCLEOTIDE SEQUENCE [LARGE SCALE GENOMIC DNA]</scope>
    <source>
        <strain evidence="13 14">NIES-267</strain>
    </source>
</reference>
<dbReference type="Gene3D" id="3.30.200.20">
    <property type="entry name" value="Phosphorylase Kinase, domain 1"/>
    <property type="match status" value="1"/>
</dbReference>
<dbReference type="PROSITE" id="PS00107">
    <property type="entry name" value="PROTEIN_KINASE_ATP"/>
    <property type="match status" value="1"/>
</dbReference>
<dbReference type="InterPro" id="IPR011009">
    <property type="entry name" value="Kinase-like_dom_sf"/>
</dbReference>
<dbReference type="InterPro" id="IPR017441">
    <property type="entry name" value="Protein_kinase_ATP_BS"/>
</dbReference>